<proteinExistence type="predicted"/>
<evidence type="ECO:0008006" key="3">
    <source>
        <dbReference type="Google" id="ProtNLM"/>
    </source>
</evidence>
<dbReference type="EMBL" id="LPHD01000049">
    <property type="protein sequence ID" value="KWA84200.1"/>
    <property type="molecule type" value="Genomic_DNA"/>
</dbReference>
<dbReference type="InterPro" id="IPR012441">
    <property type="entry name" value="DUF1643"/>
</dbReference>
<evidence type="ECO:0000313" key="1">
    <source>
        <dbReference type="EMBL" id="KWA84200.1"/>
    </source>
</evidence>
<name>A0A106QD12_9BURK</name>
<accession>A0A106QD12</accession>
<evidence type="ECO:0000313" key="2">
    <source>
        <dbReference type="Proteomes" id="UP000060630"/>
    </source>
</evidence>
<protein>
    <recommendedName>
        <fullName evidence="3">DUF1643 domain-containing protein</fullName>
    </recommendedName>
</protein>
<organism evidence="1 2">
    <name type="scientific">Burkholderia ubonensis</name>
    <dbReference type="NCBI Taxonomy" id="101571"/>
    <lineage>
        <taxon>Bacteria</taxon>
        <taxon>Pseudomonadati</taxon>
        <taxon>Pseudomonadota</taxon>
        <taxon>Betaproteobacteria</taxon>
        <taxon>Burkholderiales</taxon>
        <taxon>Burkholderiaceae</taxon>
        <taxon>Burkholderia</taxon>
        <taxon>Burkholderia cepacia complex</taxon>
    </lineage>
</organism>
<comment type="caution">
    <text evidence="1">The sequence shown here is derived from an EMBL/GenBank/DDBJ whole genome shotgun (WGS) entry which is preliminary data.</text>
</comment>
<dbReference type="Proteomes" id="UP000060630">
    <property type="component" value="Unassembled WGS sequence"/>
</dbReference>
<sequence length="160" mass="18038">MKTSAEFSPCRRYRYALWRYWGPDAVDKGYALFIGLNPSTADETTDDPTIRRCIAFAKAWGYSGLCMVNLFAYRATNPADMLVTPDPVGPDNDRWLRFHAERAGIVIAGWGVYGSHLARDRIVKQMVPNLHYLRLTKDGHPGHPLYLPKTLVPQPFALAA</sequence>
<reference evidence="1 2" key="1">
    <citation type="submission" date="2015-11" db="EMBL/GenBank/DDBJ databases">
        <title>Expanding the genomic diversity of Burkholderia species for the development of highly accurate diagnostics.</title>
        <authorList>
            <person name="Sahl J."/>
            <person name="Keim P."/>
            <person name="Wagner D."/>
        </authorList>
    </citation>
    <scope>NUCLEOTIDE SEQUENCE [LARGE SCALE GENOMIC DNA]</scope>
    <source>
        <strain evidence="1 2">MSMB2087WGS</strain>
    </source>
</reference>
<dbReference type="Pfam" id="PF07799">
    <property type="entry name" value="DUF1643"/>
    <property type="match status" value="1"/>
</dbReference>
<dbReference type="AlphaFoldDB" id="A0A106QD12"/>
<gene>
    <name evidence="1" type="ORF">WL29_22835</name>
</gene>